<dbReference type="GO" id="GO:0005886">
    <property type="term" value="C:plasma membrane"/>
    <property type="evidence" value="ECO:0007669"/>
    <property type="project" value="UniProtKB-SubCell"/>
</dbReference>
<feature type="transmembrane region" description="Helical" evidence="8">
    <location>
        <begin position="68"/>
        <end position="91"/>
    </location>
</feature>
<evidence type="ECO:0000256" key="6">
    <source>
        <dbReference type="ARBA" id="ARBA00022989"/>
    </source>
</evidence>
<feature type="transmembrane region" description="Helical" evidence="8">
    <location>
        <begin position="183"/>
        <end position="199"/>
    </location>
</feature>
<protein>
    <submittedName>
        <fullName evidence="9">Branched-chain amino acid permease</fullName>
    </submittedName>
</protein>
<dbReference type="AlphaFoldDB" id="A0A4Q1AVA9"/>
<comment type="subcellular location">
    <subcellularLocation>
        <location evidence="1">Cell membrane</location>
        <topology evidence="1">Multi-pass membrane protein</topology>
    </subcellularLocation>
</comment>
<comment type="caution">
    <text evidence="9">The sequence shown here is derived from an EMBL/GenBank/DDBJ whole genome shotgun (WGS) entry which is preliminary data.</text>
</comment>
<evidence type="ECO:0000313" key="9">
    <source>
        <dbReference type="EMBL" id="RXK12529.1"/>
    </source>
</evidence>
<evidence type="ECO:0000256" key="3">
    <source>
        <dbReference type="ARBA" id="ARBA00022448"/>
    </source>
</evidence>
<comment type="similarity">
    <text evidence="2">Belongs to the AzlC family.</text>
</comment>
<evidence type="ECO:0000256" key="8">
    <source>
        <dbReference type="SAM" id="Phobius"/>
    </source>
</evidence>
<evidence type="ECO:0000256" key="7">
    <source>
        <dbReference type="ARBA" id="ARBA00023136"/>
    </source>
</evidence>
<reference evidence="9 10" key="1">
    <citation type="submission" date="2017-09" db="EMBL/GenBank/DDBJ databases">
        <title>Genomics of the genus Arcobacter.</title>
        <authorList>
            <person name="Perez-Cataluna A."/>
            <person name="Figueras M.J."/>
            <person name="Salas-Masso N."/>
        </authorList>
    </citation>
    <scope>NUCLEOTIDE SEQUENCE [LARGE SCALE GENOMIC DNA]</scope>
    <source>
        <strain evidence="9 10">F156-34</strain>
    </source>
</reference>
<dbReference type="GO" id="GO:1903785">
    <property type="term" value="P:L-valine transmembrane transport"/>
    <property type="evidence" value="ECO:0007669"/>
    <property type="project" value="TreeGrafter"/>
</dbReference>
<keyword evidence="7 8" id="KW-0472">Membrane</keyword>
<dbReference type="PANTHER" id="PTHR34979">
    <property type="entry name" value="INNER MEMBRANE PROTEIN YGAZ"/>
    <property type="match status" value="1"/>
</dbReference>
<feature type="transmembrane region" description="Helical" evidence="8">
    <location>
        <begin position="12"/>
        <end position="30"/>
    </location>
</feature>
<feature type="transmembrane region" description="Helical" evidence="8">
    <location>
        <begin position="205"/>
        <end position="221"/>
    </location>
</feature>
<dbReference type="InterPro" id="IPR011606">
    <property type="entry name" value="Brnchd-chn_aa_trnsp_permease"/>
</dbReference>
<proteinExistence type="inferred from homology"/>
<evidence type="ECO:0000256" key="4">
    <source>
        <dbReference type="ARBA" id="ARBA00022475"/>
    </source>
</evidence>
<gene>
    <name evidence="9" type="ORF">CP965_08080</name>
</gene>
<dbReference type="RefSeq" id="WP_129061587.1">
    <property type="nucleotide sequence ID" value="NZ_NXIE01000003.1"/>
</dbReference>
<dbReference type="Proteomes" id="UP000289718">
    <property type="component" value="Unassembled WGS sequence"/>
</dbReference>
<feature type="transmembrane region" description="Helical" evidence="8">
    <location>
        <begin position="158"/>
        <end position="176"/>
    </location>
</feature>
<dbReference type="PANTHER" id="PTHR34979:SF1">
    <property type="entry name" value="INNER MEMBRANE PROTEIN YGAZ"/>
    <property type="match status" value="1"/>
</dbReference>
<accession>A0A4Q1AVA9</accession>
<keyword evidence="10" id="KW-1185">Reference proteome</keyword>
<feature type="transmembrane region" description="Helical" evidence="8">
    <location>
        <begin position="37"/>
        <end position="56"/>
    </location>
</feature>
<keyword evidence="6 8" id="KW-1133">Transmembrane helix</keyword>
<keyword evidence="3" id="KW-0813">Transport</keyword>
<keyword evidence="4" id="KW-1003">Cell membrane</keyword>
<dbReference type="EMBL" id="NXIE01000003">
    <property type="protein sequence ID" value="RXK12529.1"/>
    <property type="molecule type" value="Genomic_DNA"/>
</dbReference>
<dbReference type="Pfam" id="PF03591">
    <property type="entry name" value="AzlC"/>
    <property type="match status" value="1"/>
</dbReference>
<name>A0A4Q1AVA9_9BACT</name>
<sequence>MKNELKNGFMANLPISISVFTYGAVLGIICTSKGISFLQLALMNIFIFAGSAQFLIVDMLSSPVNISVVVWSALLINLRYFLIGASLNEFFTNTSLKKRLFIMHFVTDESWAVTMSKNKKQGVSVFFLLGGGFCIFIVWFLGTLSGYYFGEFISNPKLYGLDFAFLALFTAIITSMYKTKNDLIIYLITAIIAVLLEKLLANMSYIIFSAFIGSFLYVYLNKRQNDE</sequence>
<feature type="transmembrane region" description="Helical" evidence="8">
    <location>
        <begin position="125"/>
        <end position="146"/>
    </location>
</feature>
<dbReference type="OrthoDB" id="9803444at2"/>
<evidence type="ECO:0000256" key="2">
    <source>
        <dbReference type="ARBA" id="ARBA00010735"/>
    </source>
</evidence>
<evidence type="ECO:0000256" key="5">
    <source>
        <dbReference type="ARBA" id="ARBA00022692"/>
    </source>
</evidence>
<evidence type="ECO:0000256" key="1">
    <source>
        <dbReference type="ARBA" id="ARBA00004651"/>
    </source>
</evidence>
<organism evidence="9 10">
    <name type="scientific">Halarcobacter mediterraneus</name>
    <dbReference type="NCBI Taxonomy" id="2023153"/>
    <lineage>
        <taxon>Bacteria</taxon>
        <taxon>Pseudomonadati</taxon>
        <taxon>Campylobacterota</taxon>
        <taxon>Epsilonproteobacteria</taxon>
        <taxon>Campylobacterales</taxon>
        <taxon>Arcobacteraceae</taxon>
        <taxon>Halarcobacter</taxon>
    </lineage>
</organism>
<evidence type="ECO:0000313" key="10">
    <source>
        <dbReference type="Proteomes" id="UP000289718"/>
    </source>
</evidence>
<keyword evidence="5 8" id="KW-0812">Transmembrane</keyword>